<dbReference type="Proteomes" id="UP000664835">
    <property type="component" value="Unassembled WGS sequence"/>
</dbReference>
<evidence type="ECO:0008006" key="3">
    <source>
        <dbReference type="Google" id="ProtNLM"/>
    </source>
</evidence>
<evidence type="ECO:0000313" key="1">
    <source>
        <dbReference type="EMBL" id="MBO1926725.1"/>
    </source>
</evidence>
<sequence>MSQQFNNNDISPERIQSELHSLLGELSDFRNLMLSLCAEQIWLPETWQSKTKEKVRQTAEHLTQIYFQPDQDGKETTLLPGIILADEDFIRKVERINASKLLFKQRMQFAKKTLGRSPYLSLVKQVIHPHSISLLQLYRDFRCLYEPVIEVKFSWVFKETANVKLSVQGAIKHIEEQIENLKIQQDLIHKVASLGDVEFLYQRQIAPHLQANIKFEADKPIAKKVHSPLFLMQETMPQLPQQEIPLQPTAQVKTRAPRKDKKQWQRLYEGLNLYYA</sequence>
<reference evidence="1 2" key="1">
    <citation type="submission" date="2021-03" db="EMBL/GenBank/DDBJ databases">
        <title>Thiomicrorhabdus sp.nov.,novel sulfur-oxidizing bacteria isolated from coastal sediment.</title>
        <authorList>
            <person name="Liu X."/>
        </authorList>
    </citation>
    <scope>NUCLEOTIDE SEQUENCE [LARGE SCALE GENOMIC DNA]</scope>
    <source>
        <strain evidence="1 2">6S2-11</strain>
    </source>
</reference>
<dbReference type="EMBL" id="JAGETV010000004">
    <property type="protein sequence ID" value="MBO1926725.1"/>
    <property type="molecule type" value="Genomic_DNA"/>
</dbReference>
<protein>
    <recommendedName>
        <fullName evidence="3">DNA replication terminus site-binding protein</fullName>
    </recommendedName>
</protein>
<organism evidence="1 2">
    <name type="scientific">Thiomicrorhabdus marina</name>
    <dbReference type="NCBI Taxonomy" id="2818442"/>
    <lineage>
        <taxon>Bacteria</taxon>
        <taxon>Pseudomonadati</taxon>
        <taxon>Pseudomonadota</taxon>
        <taxon>Gammaproteobacteria</taxon>
        <taxon>Thiotrichales</taxon>
        <taxon>Piscirickettsiaceae</taxon>
        <taxon>Thiomicrorhabdus</taxon>
    </lineage>
</organism>
<keyword evidence="2" id="KW-1185">Reference proteome</keyword>
<proteinExistence type="predicted"/>
<evidence type="ECO:0000313" key="2">
    <source>
        <dbReference type="Proteomes" id="UP000664835"/>
    </source>
</evidence>
<gene>
    <name evidence="1" type="ORF">J3998_03980</name>
</gene>
<dbReference type="RefSeq" id="WP_208148168.1">
    <property type="nucleotide sequence ID" value="NZ_JAGETV010000004.1"/>
</dbReference>
<accession>A0ABS3Q4H2</accession>
<comment type="caution">
    <text evidence="1">The sequence shown here is derived from an EMBL/GenBank/DDBJ whole genome shotgun (WGS) entry which is preliminary data.</text>
</comment>
<name>A0ABS3Q4H2_9GAMM</name>